<accession>A0A5N6KQC2</accession>
<evidence type="ECO:0000256" key="5">
    <source>
        <dbReference type="ARBA" id="ARBA00023242"/>
    </source>
</evidence>
<protein>
    <submittedName>
        <fullName evidence="12">Uncharacterized protein</fullName>
    </submittedName>
</protein>
<dbReference type="GO" id="GO:0017148">
    <property type="term" value="P:negative regulation of translation"/>
    <property type="evidence" value="ECO:0007669"/>
    <property type="project" value="InterPro"/>
</dbReference>
<keyword evidence="13" id="KW-1185">Reference proteome</keyword>
<feature type="compositionally biased region" description="Low complexity" evidence="6">
    <location>
        <begin position="2639"/>
        <end position="2649"/>
    </location>
</feature>
<evidence type="ECO:0000313" key="12">
    <source>
        <dbReference type="EMBL" id="KAB8338718.1"/>
    </source>
</evidence>
<evidence type="ECO:0000259" key="10">
    <source>
        <dbReference type="Pfam" id="PF16417"/>
    </source>
</evidence>
<evidence type="ECO:0000256" key="4">
    <source>
        <dbReference type="ARBA" id="ARBA00023163"/>
    </source>
</evidence>
<feature type="compositionally biased region" description="Low complexity" evidence="6">
    <location>
        <begin position="50"/>
        <end position="68"/>
    </location>
</feature>
<evidence type="ECO:0000259" key="9">
    <source>
        <dbReference type="Pfam" id="PF16415"/>
    </source>
</evidence>
<feature type="compositionally biased region" description="Low complexity" evidence="6">
    <location>
        <begin position="79"/>
        <end position="96"/>
    </location>
</feature>
<dbReference type="PANTHER" id="PTHR13162:SF8">
    <property type="entry name" value="CCR4-NOT TRANSCRIPTION COMPLEX SUBUNIT 1"/>
    <property type="match status" value="1"/>
</dbReference>
<dbReference type="PANTHER" id="PTHR13162">
    <property type="entry name" value="CCR4-NOT TRANSCRIPTION COMPLEX"/>
    <property type="match status" value="1"/>
</dbReference>
<feature type="compositionally biased region" description="Basic and acidic residues" evidence="6">
    <location>
        <begin position="2628"/>
        <end position="2638"/>
    </location>
</feature>
<keyword evidence="2" id="KW-0678">Repressor</keyword>
<feature type="compositionally biased region" description="Gly residues" evidence="6">
    <location>
        <begin position="133"/>
        <end position="143"/>
    </location>
</feature>
<dbReference type="InterPro" id="IPR024557">
    <property type="entry name" value="CNOT1_dom_4"/>
</dbReference>
<feature type="domain" description="CCR4-NOT transcription complex subunit 1 CAF1-binding" evidence="9">
    <location>
        <begin position="1038"/>
        <end position="1259"/>
    </location>
</feature>
<dbReference type="OrthoDB" id="1933107at2759"/>
<dbReference type="GO" id="GO:0030015">
    <property type="term" value="C:CCR4-NOT core complex"/>
    <property type="evidence" value="ECO:0007669"/>
    <property type="project" value="InterPro"/>
</dbReference>
<feature type="region of interest" description="Disordered" evidence="6">
    <location>
        <begin position="2531"/>
        <end position="2575"/>
    </location>
</feature>
<keyword evidence="4" id="KW-0804">Transcription</keyword>
<evidence type="ECO:0000259" key="11">
    <source>
        <dbReference type="Pfam" id="PF16418"/>
    </source>
</evidence>
<dbReference type="Proteomes" id="UP000327013">
    <property type="component" value="Unassembled WGS sequence"/>
</dbReference>
<keyword evidence="3" id="KW-0805">Transcription regulation</keyword>
<feature type="compositionally biased region" description="Basic and acidic residues" evidence="6">
    <location>
        <begin position="2376"/>
        <end position="2395"/>
    </location>
</feature>
<dbReference type="Gene3D" id="1.25.40.840">
    <property type="entry name" value="CCR4-NOT transcription complex subunit 1 TTP binding domain"/>
    <property type="match status" value="1"/>
</dbReference>
<feature type="region of interest" description="Disordered" evidence="6">
    <location>
        <begin position="2590"/>
        <end position="2708"/>
    </location>
</feature>
<dbReference type="Gene3D" id="1.25.40.800">
    <property type="match status" value="1"/>
</dbReference>
<feature type="domain" description="CCR4-Not complex component Not1 C-terminal" evidence="7">
    <location>
        <begin position="1919"/>
        <end position="2280"/>
    </location>
</feature>
<dbReference type="EMBL" id="VIBQ01000010">
    <property type="protein sequence ID" value="KAB8338718.1"/>
    <property type="molecule type" value="Genomic_DNA"/>
</dbReference>
<dbReference type="FunFam" id="1.25.40.180:FF:000012">
    <property type="entry name" value="Ccr4-Not transcription complex subunit"/>
    <property type="match status" value="1"/>
</dbReference>
<dbReference type="InterPro" id="IPR032193">
    <property type="entry name" value="CNOT1_TTP_bind"/>
</dbReference>
<proteinExistence type="predicted"/>
<dbReference type="GO" id="GO:0060090">
    <property type="term" value="F:molecular adaptor activity"/>
    <property type="evidence" value="ECO:0007669"/>
    <property type="project" value="TreeGrafter"/>
</dbReference>
<feature type="compositionally biased region" description="Basic and acidic residues" evidence="6">
    <location>
        <begin position="2669"/>
        <end position="2708"/>
    </location>
</feature>
<evidence type="ECO:0000313" key="13">
    <source>
        <dbReference type="Proteomes" id="UP000327013"/>
    </source>
</evidence>
<feature type="compositionally biased region" description="Pro residues" evidence="6">
    <location>
        <begin position="1533"/>
        <end position="1543"/>
    </location>
</feature>
<feature type="domain" description="CCR4-NOT transcription complex subunit 1" evidence="8">
    <location>
        <begin position="1322"/>
        <end position="1459"/>
    </location>
</feature>
<dbReference type="Pfam" id="PF16418">
    <property type="entry name" value="CNOT1_HEAT"/>
    <property type="match status" value="1"/>
</dbReference>
<dbReference type="Gene3D" id="1.25.40.790">
    <property type="match status" value="1"/>
</dbReference>
<evidence type="ECO:0000256" key="3">
    <source>
        <dbReference type="ARBA" id="ARBA00023015"/>
    </source>
</evidence>
<dbReference type="GO" id="GO:0000289">
    <property type="term" value="P:nuclear-transcribed mRNA poly(A) tail shortening"/>
    <property type="evidence" value="ECO:0007669"/>
    <property type="project" value="UniProtKB-ARBA"/>
</dbReference>
<dbReference type="Pfam" id="PF16417">
    <property type="entry name" value="CNOT1_TTP_bind"/>
    <property type="match status" value="1"/>
</dbReference>
<feature type="domain" description="CCR4-NOT transcription complex subunit 1 HEAT repeat" evidence="11">
    <location>
        <begin position="645"/>
        <end position="788"/>
    </location>
</feature>
<evidence type="ECO:0000259" key="7">
    <source>
        <dbReference type="Pfam" id="PF04054"/>
    </source>
</evidence>
<feature type="compositionally biased region" description="Polar residues" evidence="6">
    <location>
        <begin position="27"/>
        <end position="36"/>
    </location>
</feature>
<feature type="compositionally biased region" description="Low complexity" evidence="6">
    <location>
        <begin position="105"/>
        <end position="122"/>
    </location>
</feature>
<gene>
    <name evidence="12" type="ORF">FH972_021663</name>
</gene>
<dbReference type="GO" id="GO:0000932">
    <property type="term" value="C:P-body"/>
    <property type="evidence" value="ECO:0007669"/>
    <property type="project" value="TreeGrafter"/>
</dbReference>
<feature type="region of interest" description="Disordered" evidence="6">
    <location>
        <begin position="2376"/>
        <end position="2443"/>
    </location>
</feature>
<evidence type="ECO:0000256" key="2">
    <source>
        <dbReference type="ARBA" id="ARBA00022491"/>
    </source>
</evidence>
<feature type="compositionally biased region" description="Basic residues" evidence="6">
    <location>
        <begin position="2396"/>
        <end position="2424"/>
    </location>
</feature>
<dbReference type="InterPro" id="IPR032194">
    <property type="entry name" value="CNOT1_HEAT"/>
</dbReference>
<feature type="domain" description="CCR4-NOT transcription complex subunit 1 TTP binding" evidence="10">
    <location>
        <begin position="825"/>
        <end position="974"/>
    </location>
</feature>
<dbReference type="Pfam" id="PF16415">
    <property type="entry name" value="CNOT1_CAF1_bind"/>
    <property type="match status" value="1"/>
</dbReference>
<dbReference type="Pfam" id="PF12842">
    <property type="entry name" value="DUF3819"/>
    <property type="match status" value="1"/>
</dbReference>
<comment type="subcellular location">
    <subcellularLocation>
        <location evidence="1">Nucleus</location>
    </subcellularLocation>
</comment>
<keyword evidence="5" id="KW-0539">Nucleus</keyword>
<reference evidence="12 13" key="1">
    <citation type="submission" date="2019-06" db="EMBL/GenBank/DDBJ databases">
        <title>A chromosomal-level reference genome of Carpinus fangiana (Coryloideae, Betulaceae).</title>
        <authorList>
            <person name="Yang X."/>
            <person name="Wang Z."/>
            <person name="Zhang L."/>
            <person name="Hao G."/>
            <person name="Liu J."/>
            <person name="Yang Y."/>
        </authorList>
    </citation>
    <scope>NUCLEOTIDE SEQUENCE [LARGE SCALE GENOMIC DNA]</scope>
    <source>
        <strain evidence="12">Cfa_2016G</strain>
        <tissue evidence="12">Leaf</tissue>
    </source>
</reference>
<dbReference type="InterPro" id="IPR040398">
    <property type="entry name" value="Not1"/>
</dbReference>
<evidence type="ECO:0000256" key="1">
    <source>
        <dbReference type="ARBA" id="ARBA00004123"/>
    </source>
</evidence>
<evidence type="ECO:0000256" key="6">
    <source>
        <dbReference type="SAM" id="MobiDB-lite"/>
    </source>
</evidence>
<sequence length="2731" mass="303253">MPSPHPPDPSDSVNDRQSSAHRPESSAWGSNSSFTLGTRRGLTPLSTAVQQSTSRPPSSAQSPRAPWSPTNPSISSIAASGTRQGTRSSSISSATSPFPPPQSAGPPTSQSGSSRSRPLTSSANPPVASAGGSIYGSLGGGGSSRLSRGSPSVSQSSYTSPTTSSGAGAAGAGQSGSLSKITIAQVFLLLSTLKEDKDKSKWESQVDQIRKLVDSNGMEVFTKYFRRLLLTNAPQVWSSGRATDTSGSYQILVTEMHKVSRDPLQPLKIAEAIEFGDGDIFKDFDLSIFMEHFKLSAMAKVTLASAFKRATKSDLRTKADAILSNNLQTFLSALAKPSSSSTSDLTDRDFPSEVVAGIIDRLAQSPPRNWTADSLSQLKVAVQQRYNSLGLAVPLDVGSALYIFTLLSPQNTLVRLVQRHGPKATENVEICRNMLESIDAQEISPDQVASALLYMAMSRDEPSYNPSAFVAAVREHRGGQRLDWQDVIQEMDRDGVKITKKQFKSLFDSSMVLAKAYENFDIQMLWGGEWRHEETQLAFVSAFLSFTEDELDASQIPRLRKAYTLEDFQDASPEVRAYAESAVRHPLVSLDATRALFNMVFRSSDTYAHAQAMGVIEEVINPKMDLFVCSVSAVPKPWGPLQDQAMKQLIGGFFLKQLPTHAFVFHVLWKRDGDWLANRLLQIYQQNNLHLHLIYEHAEEHGWLQDLVGRATELSLDLAALAHGRGQFDLEAWLQDIAQQMPAPRLLAALNSFLRSRAEDDVQVHKEGADPVHVPMTVRTVYALLQFLGEAGLHEDGQVSLQRTCISAYPRLINYGEGYDEIIDANGRSGNAISPDADSKMQEHYKHMYSGEKTVTQIVEALQRYKSSEDPGEQDLFACMIFGLFDEYNCFGQYPLDALATTAVLFGGIINYNLLSRIALKAALAMVLEAVSEFAPNDSMYKFGLQALLHFSDRLQDWKMFSERLLNVQGLQGTPIYPIAEQVVRDQIDDAAGDGKDGISHVDDPTADSVRGGQTLDEDMTPEFSCLNVDSSLHPEHYEDPDKSTEEHVLFHLNNLTELNLTNKLKSLKEKLRDEHTQWFANLLVDQRIKSQPNFQQLYMDMLEKLDDTSLWAEILRETYVSIFRLLNAEATLNSSADRNLLKNLAGWLGALTLARNKPIKFRNISFRDLLVEANSTQRLPIAIPFTCNVLNAAAKSVVFQPPCAWTMEICQILAELYDYAGLKVQLKFAIEILFTALGLSLDDIERSDAIRSRPHADEELMSTMTDVNVDGFNDLSIMNFGRRALAERLSPASMVPELSDLSSVLKHNYSLPPTTVSMQSKIRQALTTAAERAVAEIVGPVVERSVTIAAISATQLVSKDFILERDEIKFQSAAHTTVRSLAASLALVTCKEPLRQAMAANVRAMGRDVPQEALPEGSVLMFVNDNLETVCSIIEKAAENASVTEIDAQIDEALRARRDGTYNEGPLNRWSYFIPDPYKLLSGGLNREQLAIYEDFSRLARGSASHSNNLSQDSVRQLPDVLQDQYASLPNMPTPGEMPPLPRQGNQQAHSHIMPSQAPNQQHLVNGYGEGQAQGERIPELIANMIRAGQDAIDEGQLSESVLTQLLAPAWLQLQGEIRRAGPGPAQLDISAWAATAELYRVIVQGDLQPPVVNFLALVLGAVVRMSENTAQAFYQQLQTEPERLSNAVTACAFVKGDLIDVKRVDLMCAKGLQEEQHQAFEYLNQVIDILLFDPNDPPKALRSDFTHTISQLSMNPDNQAAQSILHKLSDSPNLDLSLDPTAAKNIQHRYIFDEWCHLLENDASEPSVTTFVHQMHAKSILSNTEDTTLFFWTCIDRALDRTVEEASSAMFRVDALAKLMVCVVLNQAPANGSVKSNKASYFHGLLTTVVLVLAHHYRHRGDVFDQKSFFRLFSSILCEMQAASQRLAHHYDSMVLTFGRVIGLLQPQQFPGFAFAWITLVSHRMLMPALIRSQEEAGSQIFVDLLATLFGYVGDLLKPYDVPPPGRDLFRGTMKLLLVLHHDFPQFLVDHHYQLINPLPVHCTQMRNLIVSALPSTAPISQPDPFTDGLQVDRLEENKRIPVIAGDVTSPLIEAGVKEAVDDLLNDRGDDDDALLEHLVSAITNPPKPITGIGFVPVAVDSTLLNAIVLYGVMDAEAAVQPRSLVFSASSPHARLLEGLMDKLPAGARYYFINAIVNQLRYPNSHTYFFSYAINHLFRAGQVDSASTKIQEQIARVLLERLVASRPHPWGLIVTMLELLKNRNYNFWDLPFVKGTPEPALPTDGTSPTSASMNGSVTRRHSIDSWIGRCCIAMGAGFGQSSTGHLQKRRRLGLQIPHHSVLYLETYYWDEVYSHFFSDNVLLQVPRKLDHHLEMPSEEHARSRSPREHTSRHERQHRSRSPRRKHNHHRRHHHHHHAHHHSTNASPPPHGLPDTTSVPLPPRPFTLPLRAVALSRHDLPSYRNMFASYLDIQKQLDVDDMDERELKGRWKSFMSKWNRGELAEGWYDPATKSRADEAAASMPARAALPDYSDTTRHTPSQLPSAADAGSADDSDDYGPPPPPSGLHDPARAGPTRATFADLAYRDDLSSEQREAHAAALRAARKADKKQQRERQDELAPRAAAGTRERQLERRADAAASNRAFAASREGDVAEVQDGELLGGGGADDLRRLRREEERRKSDKEIRREEQLRARAAEREERVRGMREKEDRTMEMFKGLVKERYGGGGS</sequence>
<feature type="region of interest" description="Disordered" evidence="6">
    <location>
        <begin position="1"/>
        <end position="175"/>
    </location>
</feature>
<feature type="compositionally biased region" description="Low complexity" evidence="6">
    <location>
        <begin position="144"/>
        <end position="167"/>
    </location>
</feature>
<name>A0A5N6KQC2_9ROSI</name>
<evidence type="ECO:0000259" key="8">
    <source>
        <dbReference type="Pfam" id="PF12842"/>
    </source>
</evidence>
<feature type="region of interest" description="Disordered" evidence="6">
    <location>
        <begin position="1530"/>
        <end position="1554"/>
    </location>
</feature>
<feature type="compositionally biased region" description="Basic and acidic residues" evidence="6">
    <location>
        <begin position="2606"/>
        <end position="2621"/>
    </location>
</feature>
<dbReference type="GO" id="GO:0005634">
    <property type="term" value="C:nucleus"/>
    <property type="evidence" value="ECO:0007669"/>
    <property type="project" value="UniProtKB-SubCell"/>
</dbReference>
<comment type="caution">
    <text evidence="12">The sequence shown here is derived from an EMBL/GenBank/DDBJ whole genome shotgun (WGS) entry which is preliminary data.</text>
</comment>
<dbReference type="Pfam" id="PF04054">
    <property type="entry name" value="Not1"/>
    <property type="match status" value="1"/>
</dbReference>
<dbReference type="InterPro" id="IPR032191">
    <property type="entry name" value="CNOT1_CAF1_bind"/>
</dbReference>
<dbReference type="InterPro" id="IPR038535">
    <property type="entry name" value="CNOT1_TTP_bind_sf"/>
</dbReference>
<organism evidence="12 13">
    <name type="scientific">Carpinus fangiana</name>
    <dbReference type="NCBI Taxonomy" id="176857"/>
    <lineage>
        <taxon>Eukaryota</taxon>
        <taxon>Viridiplantae</taxon>
        <taxon>Streptophyta</taxon>
        <taxon>Embryophyta</taxon>
        <taxon>Tracheophyta</taxon>
        <taxon>Spermatophyta</taxon>
        <taxon>Magnoliopsida</taxon>
        <taxon>eudicotyledons</taxon>
        <taxon>Gunneridae</taxon>
        <taxon>Pentapetalae</taxon>
        <taxon>rosids</taxon>
        <taxon>fabids</taxon>
        <taxon>Fagales</taxon>
        <taxon>Betulaceae</taxon>
        <taxon>Carpinus</taxon>
    </lineage>
</organism>
<dbReference type="Gene3D" id="1.25.40.180">
    <property type="match status" value="1"/>
</dbReference>
<dbReference type="InterPro" id="IPR007196">
    <property type="entry name" value="CCR4-Not_Not1_C"/>
</dbReference>